<proteinExistence type="predicted"/>
<gene>
    <name evidence="5" type="primary">LOC120108502</name>
</gene>
<dbReference type="InterPro" id="IPR025558">
    <property type="entry name" value="DUF4283"/>
</dbReference>
<feature type="region of interest" description="Disordered" evidence="2">
    <location>
        <begin position="1"/>
        <end position="48"/>
    </location>
</feature>
<dbReference type="OrthoDB" id="1750606at2759"/>
<keyword evidence="1" id="KW-0479">Metal-binding</keyword>
<feature type="compositionally biased region" description="Basic residues" evidence="2">
    <location>
        <begin position="321"/>
        <end position="336"/>
    </location>
</feature>
<feature type="region of interest" description="Disordered" evidence="2">
    <location>
        <begin position="279"/>
        <end position="372"/>
    </location>
</feature>
<evidence type="ECO:0000313" key="5">
    <source>
        <dbReference type="RefSeq" id="XP_038978035.1"/>
    </source>
</evidence>
<keyword evidence="4" id="KW-1185">Reference proteome</keyword>
<dbReference type="InterPro" id="IPR040256">
    <property type="entry name" value="At4g02000-like"/>
</dbReference>
<evidence type="ECO:0000256" key="1">
    <source>
        <dbReference type="PROSITE-ProRule" id="PRU00047"/>
    </source>
</evidence>
<protein>
    <submittedName>
        <fullName evidence="5">Uncharacterized protein LOC120108502</fullName>
    </submittedName>
</protein>
<feature type="domain" description="CCHC-type" evidence="3">
    <location>
        <begin position="256"/>
        <end position="269"/>
    </location>
</feature>
<accession>A0A8B8ZUS2</accession>
<evidence type="ECO:0000256" key="2">
    <source>
        <dbReference type="SAM" id="MobiDB-lite"/>
    </source>
</evidence>
<dbReference type="PANTHER" id="PTHR31286">
    <property type="entry name" value="GLYCINE-RICH CELL WALL STRUCTURAL PROTEIN 1.8-LIKE"/>
    <property type="match status" value="1"/>
</dbReference>
<dbReference type="KEGG" id="pda:120108502"/>
<dbReference type="PROSITE" id="PS50158">
    <property type="entry name" value="ZF_CCHC"/>
    <property type="match status" value="1"/>
</dbReference>
<evidence type="ECO:0000259" key="3">
    <source>
        <dbReference type="PROSITE" id="PS50158"/>
    </source>
</evidence>
<dbReference type="GO" id="GO:0003676">
    <property type="term" value="F:nucleic acid binding"/>
    <property type="evidence" value="ECO:0007669"/>
    <property type="project" value="InterPro"/>
</dbReference>
<dbReference type="PANTHER" id="PTHR31286:SF99">
    <property type="entry name" value="DUF4283 DOMAIN-CONTAINING PROTEIN"/>
    <property type="match status" value="1"/>
</dbReference>
<organism evidence="4 5">
    <name type="scientific">Phoenix dactylifera</name>
    <name type="common">Date palm</name>
    <dbReference type="NCBI Taxonomy" id="42345"/>
    <lineage>
        <taxon>Eukaryota</taxon>
        <taxon>Viridiplantae</taxon>
        <taxon>Streptophyta</taxon>
        <taxon>Embryophyta</taxon>
        <taxon>Tracheophyta</taxon>
        <taxon>Spermatophyta</taxon>
        <taxon>Magnoliopsida</taxon>
        <taxon>Liliopsida</taxon>
        <taxon>Arecaceae</taxon>
        <taxon>Coryphoideae</taxon>
        <taxon>Phoeniceae</taxon>
        <taxon>Phoenix</taxon>
    </lineage>
</organism>
<feature type="compositionally biased region" description="Basic and acidic residues" evidence="2">
    <location>
        <begin position="28"/>
        <end position="43"/>
    </location>
</feature>
<evidence type="ECO:0000313" key="4">
    <source>
        <dbReference type="Proteomes" id="UP000228380"/>
    </source>
</evidence>
<sequence length="372" mass="40852">MTDSGGGSAAPETGRAEVPKGSGSGAAEKGRSWADVAKGEPRRQYGSSYRSSPRVLELLQKRFSEVVDVPEEELEGNRSEWRNSTIIVRSLGRYVPADWVAREIKRVGRLGYDVECFLLMDGFFAVRFANEADREAAMARGLWMVAGQLLAMDRWRPNFIPGDEGLSRVVVWLRMPRLPLDYWKKPTIMRIAATTGTPLALDEVTEQGRRYGFARVKIALNCSAPLKPGTLVRGSSKGVADVFWQDFIYENLPAPCSRCGRIGHATADCTFSMPEAEVAEEGEIQGDGMESPRTSAQENRGSGEPEDLPMFGLWMVTGHSRAPRVAKVPARRKTRAKPGVGPRSAPTSPRSDLKPGVNRADAESSPIDLEGW</sequence>
<dbReference type="GeneID" id="120108502"/>
<name>A0A8B8ZUS2_PHODC</name>
<dbReference type="Pfam" id="PF14111">
    <property type="entry name" value="DUF4283"/>
    <property type="match status" value="1"/>
</dbReference>
<keyword evidence="1" id="KW-0862">Zinc</keyword>
<reference evidence="5" key="1">
    <citation type="submission" date="2025-08" db="UniProtKB">
        <authorList>
            <consortium name="RefSeq"/>
        </authorList>
    </citation>
    <scope>IDENTIFICATION</scope>
    <source>
        <tissue evidence="5">Young leaves</tissue>
    </source>
</reference>
<dbReference type="GO" id="GO:0008270">
    <property type="term" value="F:zinc ion binding"/>
    <property type="evidence" value="ECO:0007669"/>
    <property type="project" value="UniProtKB-KW"/>
</dbReference>
<dbReference type="InterPro" id="IPR001878">
    <property type="entry name" value="Znf_CCHC"/>
</dbReference>
<keyword evidence="1" id="KW-0863">Zinc-finger</keyword>
<dbReference type="AlphaFoldDB" id="A0A8B8ZUS2"/>
<dbReference type="Proteomes" id="UP000228380">
    <property type="component" value="Unplaced"/>
</dbReference>
<dbReference type="RefSeq" id="XP_038978035.1">
    <property type="nucleotide sequence ID" value="XM_039122107.1"/>
</dbReference>